<organism evidence="2 3">
    <name type="scientific">Enterobacter cloacae</name>
    <dbReference type="NCBI Taxonomy" id="550"/>
    <lineage>
        <taxon>Bacteria</taxon>
        <taxon>Pseudomonadati</taxon>
        <taxon>Pseudomonadota</taxon>
        <taxon>Gammaproteobacteria</taxon>
        <taxon>Enterobacterales</taxon>
        <taxon>Enterobacteriaceae</taxon>
        <taxon>Enterobacter</taxon>
        <taxon>Enterobacter cloacae complex</taxon>
    </lineage>
</organism>
<keyword evidence="1" id="KW-0472">Membrane</keyword>
<dbReference type="InterPro" id="IPR036259">
    <property type="entry name" value="MFS_trans_sf"/>
</dbReference>
<dbReference type="Gene3D" id="1.20.1250.20">
    <property type="entry name" value="MFS general substrate transporter like domains"/>
    <property type="match status" value="1"/>
</dbReference>
<dbReference type="AlphaFoldDB" id="A0A377LQ22"/>
<dbReference type="Proteomes" id="UP000255106">
    <property type="component" value="Unassembled WGS sequence"/>
</dbReference>
<evidence type="ECO:0000313" key="3">
    <source>
        <dbReference type="Proteomes" id="UP000255106"/>
    </source>
</evidence>
<sequence>MRLNGGILFGIDPSYVFWMGSAAALLLMLLLVVAKPKPNQTAQVMNALGANQPQITAKKSLTCSVSAECGCLFCT</sequence>
<dbReference type="GO" id="GO:0016020">
    <property type="term" value="C:membrane"/>
    <property type="evidence" value="ECO:0007669"/>
    <property type="project" value="InterPro"/>
</dbReference>
<evidence type="ECO:0000313" key="2">
    <source>
        <dbReference type="EMBL" id="STQ08294.1"/>
    </source>
</evidence>
<keyword evidence="1" id="KW-1133">Transmembrane helix</keyword>
<dbReference type="Pfam" id="PF01306">
    <property type="entry name" value="LacY_symp"/>
    <property type="match status" value="1"/>
</dbReference>
<protein>
    <submittedName>
        <fullName evidence="2">Raffinose permease</fullName>
    </submittedName>
</protein>
<dbReference type="GO" id="GO:0005351">
    <property type="term" value="F:carbohydrate:proton symporter activity"/>
    <property type="evidence" value="ECO:0007669"/>
    <property type="project" value="InterPro"/>
</dbReference>
<accession>A0A377LQ22</accession>
<reference evidence="2 3" key="1">
    <citation type="submission" date="2018-06" db="EMBL/GenBank/DDBJ databases">
        <authorList>
            <consortium name="Pathogen Informatics"/>
            <person name="Doyle S."/>
        </authorList>
    </citation>
    <scope>NUCLEOTIDE SEQUENCE [LARGE SCALE GENOMIC DNA]</scope>
    <source>
        <strain evidence="2 3">NCTC10005</strain>
    </source>
</reference>
<keyword evidence="1" id="KW-0812">Transmembrane</keyword>
<evidence type="ECO:0000256" key="1">
    <source>
        <dbReference type="SAM" id="Phobius"/>
    </source>
</evidence>
<feature type="transmembrane region" description="Helical" evidence="1">
    <location>
        <begin position="15"/>
        <end position="34"/>
    </location>
</feature>
<dbReference type="EMBL" id="UGJB01000004">
    <property type="protein sequence ID" value="STQ08294.1"/>
    <property type="molecule type" value="Genomic_DNA"/>
</dbReference>
<gene>
    <name evidence="2" type="primary">rafB_2</name>
    <name evidence="2" type="ORF">NCTC10005_00955</name>
</gene>
<name>A0A377LQ22_ENTCL</name>
<proteinExistence type="predicted"/>
<dbReference type="InterPro" id="IPR000576">
    <property type="entry name" value="LacY/RafB_perm_fam"/>
</dbReference>